<dbReference type="Gene3D" id="3.40.50.80">
    <property type="entry name" value="Nucleotide-binding domain of ferredoxin-NADP reductase (FNR) module"/>
    <property type="match status" value="1"/>
</dbReference>
<reference evidence="6" key="1">
    <citation type="submission" date="2013-04" db="EMBL/GenBank/DDBJ databases">
        <title>Genome sequence of Chlamydia psittaci 10_881_SC42.</title>
        <authorList>
            <person name="Huot-Creasy H."/>
            <person name="McCracken C.L."/>
            <person name="Humphries M."/>
            <person name="Sachse K."/>
            <person name="Laroucau K."/>
            <person name="Bavoil P."/>
            <person name="Myers G.S."/>
        </authorList>
    </citation>
    <scope>NUCLEOTIDE SEQUENCE [LARGE SCALE GENOMIC DNA]</scope>
    <source>
        <strain evidence="6">10_881_SC42</strain>
    </source>
</reference>
<dbReference type="InterPro" id="IPR017927">
    <property type="entry name" value="FAD-bd_FR_type"/>
</dbReference>
<dbReference type="PANTHER" id="PTHR19384">
    <property type="entry name" value="NITRIC OXIDE SYNTHASE-RELATED"/>
    <property type="match status" value="1"/>
</dbReference>
<evidence type="ECO:0000256" key="3">
    <source>
        <dbReference type="ARBA" id="ARBA00022643"/>
    </source>
</evidence>
<keyword evidence="7" id="KW-1185">Reference proteome</keyword>
<protein>
    <submittedName>
        <fullName evidence="6">Oxidoreductase NAD-binding domain protein</fullName>
    </submittedName>
</protein>
<dbReference type="Proteomes" id="UP000014821">
    <property type="component" value="Unassembled WGS sequence"/>
</dbReference>
<feature type="domain" description="FAD-binding FR-type" evidence="5">
    <location>
        <begin position="7"/>
        <end position="211"/>
    </location>
</feature>
<dbReference type="RefSeq" id="WP_020355896.1">
    <property type="nucleotide sequence ID" value="NZ_KE360587.1"/>
</dbReference>
<name>A0ABP2X6R1_9CHLA</name>
<dbReference type="Pfam" id="PF00175">
    <property type="entry name" value="NAD_binding_1"/>
    <property type="match status" value="1"/>
</dbReference>
<dbReference type="SUPFAM" id="SSF52343">
    <property type="entry name" value="Ferredoxin reductase-like, C-terminal NADP-linked domain"/>
    <property type="match status" value="1"/>
</dbReference>
<evidence type="ECO:0000313" key="7">
    <source>
        <dbReference type="Proteomes" id="UP000014821"/>
    </source>
</evidence>
<dbReference type="InterPro" id="IPR001709">
    <property type="entry name" value="Flavoprot_Pyr_Nucl_cyt_Rdtase"/>
</dbReference>
<dbReference type="SUPFAM" id="SSF63380">
    <property type="entry name" value="Riboflavin synthase domain-like"/>
    <property type="match status" value="1"/>
</dbReference>
<evidence type="ECO:0000256" key="1">
    <source>
        <dbReference type="ARBA" id="ARBA00001917"/>
    </source>
</evidence>
<evidence type="ECO:0000256" key="4">
    <source>
        <dbReference type="ARBA" id="ARBA00023192"/>
    </source>
</evidence>
<keyword evidence="4" id="KW-0028">Amino-acid biosynthesis</keyword>
<keyword evidence="3" id="KW-0288">FMN</keyword>
<accession>A0ABP2X6R1</accession>
<keyword evidence="2" id="KW-0285">Flavoprotein</keyword>
<dbReference type="EMBL" id="ATND01000001">
    <property type="protein sequence ID" value="EPP38515.1"/>
    <property type="molecule type" value="Genomic_DNA"/>
</dbReference>
<gene>
    <name evidence="6" type="ORF">CP10881SC42_0428</name>
</gene>
<dbReference type="InterPro" id="IPR001433">
    <property type="entry name" value="OxRdtase_FAD/NAD-bd"/>
</dbReference>
<sequence length="351" mass="40131">MQFSEKFDFREAFLTSRKLLSHCCDSNISDSIETEGHVYQLFFKIKDRPITYKVGDSLGVLPNNPEHVVDKVLESLGYSPQQSVTIQNSSITIYEFLRTQANLDKFSGKLKSFFSPEAFSGSLYEAICREKPKIPINLFTQALLPLLPRFYSLASSPECNGEELELLVRLVSYPGLYEQRYGVCSFFLCKELEINTSCKVFIQPTKHFTLGAQLKNKPLIMIGAGTGIAPYKAFVQQRIVTGDSGKNILFFGERFKKANFYYQDFWEYASTQQLLDVFLAFSRDGEKKVYVQDLLKEHQDLILKTFEEGASFFVCGSKVLGQDVKKVLEDILGKTQLTQLKNEHRYVIDVY</sequence>
<evidence type="ECO:0000313" key="6">
    <source>
        <dbReference type="EMBL" id="EPP38515.1"/>
    </source>
</evidence>
<dbReference type="PROSITE" id="PS51384">
    <property type="entry name" value="FAD_FR"/>
    <property type="match status" value="1"/>
</dbReference>
<dbReference type="InterPro" id="IPR039261">
    <property type="entry name" value="FNR_nucleotide-bd"/>
</dbReference>
<comment type="caution">
    <text evidence="6">The sequence shown here is derived from an EMBL/GenBank/DDBJ whole genome shotgun (WGS) entry which is preliminary data.</text>
</comment>
<dbReference type="Gene3D" id="2.40.30.10">
    <property type="entry name" value="Translation factors"/>
    <property type="match status" value="1"/>
</dbReference>
<proteinExistence type="predicted"/>
<comment type="cofactor">
    <cofactor evidence="1">
        <name>FMN</name>
        <dbReference type="ChEBI" id="CHEBI:58210"/>
    </cofactor>
</comment>
<keyword evidence="4" id="KW-0198">Cysteine biosynthesis</keyword>
<dbReference type="PRINTS" id="PR00371">
    <property type="entry name" value="FPNCR"/>
</dbReference>
<organism evidence="6 7">
    <name type="scientific">Chlamydia avium</name>
    <dbReference type="NCBI Taxonomy" id="1457141"/>
    <lineage>
        <taxon>Bacteria</taxon>
        <taxon>Pseudomonadati</taxon>
        <taxon>Chlamydiota</taxon>
        <taxon>Chlamydiia</taxon>
        <taxon>Chlamydiales</taxon>
        <taxon>Chlamydiaceae</taxon>
        <taxon>Chlamydia/Chlamydophila group</taxon>
        <taxon>Chlamydia</taxon>
    </lineage>
</organism>
<dbReference type="InterPro" id="IPR017938">
    <property type="entry name" value="Riboflavin_synthase-like_b-brl"/>
</dbReference>
<evidence type="ECO:0000256" key="2">
    <source>
        <dbReference type="ARBA" id="ARBA00022630"/>
    </source>
</evidence>
<dbReference type="PANTHER" id="PTHR19384:SF128">
    <property type="entry name" value="NADPH OXIDOREDUCTASE A"/>
    <property type="match status" value="1"/>
</dbReference>
<evidence type="ECO:0000259" key="5">
    <source>
        <dbReference type="PROSITE" id="PS51384"/>
    </source>
</evidence>